<gene>
    <name evidence="1" type="ORF">BZG02_07845</name>
</gene>
<dbReference type="Proteomes" id="UP000233535">
    <property type="component" value="Unassembled WGS sequence"/>
</dbReference>
<evidence type="ECO:0000313" key="2">
    <source>
        <dbReference type="Proteomes" id="UP000233535"/>
    </source>
</evidence>
<dbReference type="AlphaFoldDB" id="A0A2N3I0U0"/>
<reference evidence="1 2" key="1">
    <citation type="journal article" date="2017" name="Front. Microbiol.">
        <title>Labilibaculum manganireducens gen. nov., sp. nov. and Labilibaculum filiforme sp. nov., Novel Bacteroidetes Isolated from Subsurface Sediments of the Baltic Sea.</title>
        <authorList>
            <person name="Vandieken V."/>
            <person name="Marshall I.P."/>
            <person name="Niemann H."/>
            <person name="Engelen B."/>
            <person name="Cypionka H."/>
        </authorList>
    </citation>
    <scope>NUCLEOTIDE SEQUENCE [LARGE SCALE GENOMIC DNA]</scope>
    <source>
        <strain evidence="1 2">59.16B</strain>
    </source>
</reference>
<sequence>MKRIGYLLFASLFFFSCNQEKLKIKGEIEGLADGSLLIKLKTNKEFDEKCIDTLLVENSEFEFSSEAIKPPVRFTAWVNDSCEFDIYIGNYGSFDVVGKLDDLKQIHVNTDDLASEYYAYCNRLDSIYIEPIQAKLEWVKQKNIIVERGGKLTQEDEFRMFDYNKDIKKAQSRRRMAILKTVRANPTSYVMMAVIQKEYQAFNTRHKAEMIKIFRKRFSDTALFWQMGD</sequence>
<accession>A0A2N3I0U0</accession>
<dbReference type="RefSeq" id="WP_101260862.1">
    <property type="nucleotide sequence ID" value="NZ_MVDD01000004.1"/>
</dbReference>
<organism evidence="1 2">
    <name type="scientific">Labilibaculum filiforme</name>
    <dbReference type="NCBI Taxonomy" id="1940526"/>
    <lineage>
        <taxon>Bacteria</taxon>
        <taxon>Pseudomonadati</taxon>
        <taxon>Bacteroidota</taxon>
        <taxon>Bacteroidia</taxon>
        <taxon>Marinilabiliales</taxon>
        <taxon>Marinifilaceae</taxon>
        <taxon>Labilibaculum</taxon>
    </lineage>
</organism>
<dbReference type="PROSITE" id="PS51257">
    <property type="entry name" value="PROKAR_LIPOPROTEIN"/>
    <property type="match status" value="1"/>
</dbReference>
<keyword evidence="2" id="KW-1185">Reference proteome</keyword>
<comment type="caution">
    <text evidence="1">The sequence shown here is derived from an EMBL/GenBank/DDBJ whole genome shotgun (WGS) entry which is preliminary data.</text>
</comment>
<dbReference type="EMBL" id="MVDD01000004">
    <property type="protein sequence ID" value="PKQ63914.1"/>
    <property type="molecule type" value="Genomic_DNA"/>
</dbReference>
<evidence type="ECO:0008006" key="3">
    <source>
        <dbReference type="Google" id="ProtNLM"/>
    </source>
</evidence>
<proteinExistence type="predicted"/>
<name>A0A2N3I0U0_9BACT</name>
<evidence type="ECO:0000313" key="1">
    <source>
        <dbReference type="EMBL" id="PKQ63914.1"/>
    </source>
</evidence>
<protein>
    <recommendedName>
        <fullName evidence="3">DUF4369 domain-containing protein</fullName>
    </recommendedName>
</protein>
<dbReference type="OrthoDB" id="1118079at2"/>